<evidence type="ECO:0000313" key="3">
    <source>
        <dbReference type="Proteomes" id="UP000272560"/>
    </source>
</evidence>
<evidence type="ECO:0000256" key="1">
    <source>
        <dbReference type="SAM" id="MobiDB-lite"/>
    </source>
</evidence>
<name>A0A3A5M3B6_9MICC</name>
<organism evidence="2 3">
    <name type="scientific">Arthrobacter cheniae</name>
    <dbReference type="NCBI Taxonomy" id="1258888"/>
    <lineage>
        <taxon>Bacteria</taxon>
        <taxon>Bacillati</taxon>
        <taxon>Actinomycetota</taxon>
        <taxon>Actinomycetes</taxon>
        <taxon>Micrococcales</taxon>
        <taxon>Micrococcaceae</taxon>
        <taxon>Arthrobacter</taxon>
    </lineage>
</organism>
<comment type="caution">
    <text evidence="2">The sequence shown here is derived from an EMBL/GenBank/DDBJ whole genome shotgun (WGS) entry which is preliminary data.</text>
</comment>
<evidence type="ECO:0000313" key="2">
    <source>
        <dbReference type="EMBL" id="RJT80026.1"/>
    </source>
</evidence>
<feature type="region of interest" description="Disordered" evidence="1">
    <location>
        <begin position="11"/>
        <end position="64"/>
    </location>
</feature>
<reference evidence="2 3" key="1">
    <citation type="submission" date="2018-09" db="EMBL/GenBank/DDBJ databases">
        <title>Novel species of Arthrobacter.</title>
        <authorList>
            <person name="Liu Q."/>
            <person name="Xin Y.-H."/>
        </authorList>
    </citation>
    <scope>NUCLEOTIDE SEQUENCE [LARGE SCALE GENOMIC DNA]</scope>
    <source>
        <strain evidence="2 3">Hz2</strain>
    </source>
</reference>
<dbReference type="Proteomes" id="UP000272560">
    <property type="component" value="Unassembled WGS sequence"/>
</dbReference>
<dbReference type="AlphaFoldDB" id="A0A3A5M3B6"/>
<feature type="compositionally biased region" description="Gly residues" evidence="1">
    <location>
        <begin position="27"/>
        <end position="43"/>
    </location>
</feature>
<dbReference type="EMBL" id="QZVT01000004">
    <property type="protein sequence ID" value="RJT80026.1"/>
    <property type="molecule type" value="Genomic_DNA"/>
</dbReference>
<keyword evidence="3" id="KW-1185">Reference proteome</keyword>
<accession>A0A3A5M3B6</accession>
<proteinExistence type="predicted"/>
<dbReference type="RefSeq" id="WP_120148673.1">
    <property type="nucleotide sequence ID" value="NZ_QZVT01000004.1"/>
</dbReference>
<protein>
    <submittedName>
        <fullName evidence="2">Uncharacterized protein</fullName>
    </submittedName>
</protein>
<sequence>MGISNMVKNAAGRYIGRKGTGTTTGRPVGGAGRGVGGGVGRGRSGSPVPSGKVGGILRNLLNRR</sequence>
<gene>
    <name evidence="2" type="ORF">D6T63_09085</name>
</gene>